<dbReference type="RefSeq" id="WP_108369420.1">
    <property type="nucleotide sequence ID" value="NZ_CP028811.1"/>
</dbReference>
<dbReference type="GO" id="GO:0005829">
    <property type="term" value="C:cytosol"/>
    <property type="evidence" value="ECO:0007669"/>
    <property type="project" value="TreeGrafter"/>
</dbReference>
<dbReference type="Gene3D" id="3.40.390.10">
    <property type="entry name" value="Collagenase (Catalytic Domain)"/>
    <property type="match status" value="1"/>
</dbReference>
<dbReference type="GO" id="GO:0004177">
    <property type="term" value="F:aminopeptidase activity"/>
    <property type="evidence" value="ECO:0007669"/>
    <property type="project" value="TreeGrafter"/>
</dbReference>
<proteinExistence type="predicted"/>
<evidence type="ECO:0000256" key="1">
    <source>
        <dbReference type="SAM" id="Phobius"/>
    </source>
</evidence>
<evidence type="ECO:0000313" key="2">
    <source>
        <dbReference type="EMBL" id="AWA28834.1"/>
    </source>
</evidence>
<dbReference type="KEGG" id="fmg:HYN48_01300"/>
<dbReference type="InterPro" id="IPR024079">
    <property type="entry name" value="MetalloPept_cat_dom_sf"/>
</dbReference>
<accession>A0A2S0RBB0</accession>
<gene>
    <name evidence="2" type="ORF">HYN48_01300</name>
</gene>
<feature type="transmembrane region" description="Helical" evidence="1">
    <location>
        <begin position="6"/>
        <end position="32"/>
    </location>
</feature>
<dbReference type="CDD" id="cd20170">
    <property type="entry name" value="Peptidase_M90-like"/>
    <property type="match status" value="1"/>
</dbReference>
<keyword evidence="3" id="KW-1185">Reference proteome</keyword>
<organism evidence="2 3">
    <name type="scientific">Flavobacterium magnum</name>
    <dbReference type="NCBI Taxonomy" id="2162713"/>
    <lineage>
        <taxon>Bacteria</taxon>
        <taxon>Pseudomonadati</taxon>
        <taxon>Bacteroidota</taxon>
        <taxon>Flavobacteriia</taxon>
        <taxon>Flavobacteriales</taxon>
        <taxon>Flavobacteriaceae</taxon>
        <taxon>Flavobacterium</taxon>
    </lineage>
</organism>
<keyword evidence="1" id="KW-0472">Membrane</keyword>
<keyword evidence="1" id="KW-0812">Transmembrane</keyword>
<reference evidence="2 3" key="1">
    <citation type="submission" date="2018-04" db="EMBL/GenBank/DDBJ databases">
        <title>Genome sequencing of Flavobacterium sp. HYN0048.</title>
        <authorList>
            <person name="Yi H."/>
            <person name="Baek C."/>
        </authorList>
    </citation>
    <scope>NUCLEOTIDE SEQUENCE [LARGE SCALE GENOMIC DNA]</scope>
    <source>
        <strain evidence="2 3">HYN0048</strain>
    </source>
</reference>
<dbReference type="PANTHER" id="PTHR30164">
    <property type="entry name" value="MTFA PEPTIDASE"/>
    <property type="match status" value="1"/>
</dbReference>
<dbReference type="Pfam" id="PF06167">
    <property type="entry name" value="Peptidase_M90"/>
    <property type="match status" value="1"/>
</dbReference>
<dbReference type="AlphaFoldDB" id="A0A2S0RBB0"/>
<dbReference type="InterPro" id="IPR010384">
    <property type="entry name" value="MtfA_fam"/>
</dbReference>
<evidence type="ECO:0008006" key="4">
    <source>
        <dbReference type="Google" id="ProtNLM"/>
    </source>
</evidence>
<dbReference type="PANTHER" id="PTHR30164:SF2">
    <property type="entry name" value="PROTEIN MTFA"/>
    <property type="match status" value="1"/>
</dbReference>
<dbReference type="OrthoDB" id="9786424at2"/>
<name>A0A2S0RBB0_9FLAO</name>
<protein>
    <recommendedName>
        <fullName evidence="4">DgsA anti-repressor MtfA</fullName>
    </recommendedName>
</protein>
<dbReference type="EMBL" id="CP028811">
    <property type="protein sequence ID" value="AWA28834.1"/>
    <property type="molecule type" value="Genomic_DNA"/>
</dbReference>
<dbReference type="Proteomes" id="UP000244193">
    <property type="component" value="Chromosome"/>
</dbReference>
<keyword evidence="1" id="KW-1133">Transmembrane helix</keyword>
<sequence>MEAIYLVITILFLVIGYGFFHGVLEPAFVFFLNRPVYVHLYLKPLKLAQTERLILHQHSPFFKRLPPKRQAYFEHRLRTFLNTVAFEGREIEISEEMKIRIASVYVMMTFGMRNYLTGSFERIVLYPDSYQSTITGYLHDGEFNPSHKVIVFSWAAFERGCCVDNDNLNLAIHEFAHAIYLHSLRKPNEAEAMFASRYQSIRNMIRDEKQRQALFDNGYFRDYGYTNEYEFIAVMLEHFFETPSDFRRQYPRLYKQVSEMMNYRAA</sequence>
<dbReference type="GO" id="GO:0008237">
    <property type="term" value="F:metallopeptidase activity"/>
    <property type="evidence" value="ECO:0007669"/>
    <property type="project" value="InterPro"/>
</dbReference>
<evidence type="ECO:0000313" key="3">
    <source>
        <dbReference type="Proteomes" id="UP000244193"/>
    </source>
</evidence>
<dbReference type="SUPFAM" id="SSF55486">
    <property type="entry name" value="Metalloproteases ('zincins'), catalytic domain"/>
    <property type="match status" value="1"/>
</dbReference>